<sequence length="271" mass="29488">MSDFLPQLIEFATQLDLQRLIVTQTTLSLLAAIRNVPVYNIPLLLFGLYAYQHHDSVEPLQQFAGFTAFSMLADITWLLLSEYIGFGEIITIILLIFKPLTIISALQLLKFRGDPFSSLGGGMDWSLGQRGQGGGGLAYQSLADGMEDERDAQEVNIPRHSGRNRQSQQSGSFVTTTTTNSSSRSNSLKSGRAGSTNGGVFQHSHPNTNTFEGYQVGGHAAGGGKDDRRDKVGQANLSDEDAEVDEGDVSSRHHGSPRKGESTTRAEYQSF</sequence>
<feature type="region of interest" description="Disordered" evidence="1">
    <location>
        <begin position="155"/>
        <end position="271"/>
    </location>
</feature>
<keyword evidence="4" id="KW-1185">Reference proteome</keyword>
<evidence type="ECO:0000313" key="4">
    <source>
        <dbReference type="Proteomes" id="UP000696485"/>
    </source>
</evidence>
<keyword evidence="2" id="KW-0812">Transmembrane</keyword>
<dbReference type="EMBL" id="JAAAUY010000308">
    <property type="protein sequence ID" value="KAF9331668.1"/>
    <property type="molecule type" value="Genomic_DNA"/>
</dbReference>
<evidence type="ECO:0000256" key="1">
    <source>
        <dbReference type="SAM" id="MobiDB-lite"/>
    </source>
</evidence>
<organism evidence="3 4">
    <name type="scientific">Podila minutissima</name>
    <dbReference type="NCBI Taxonomy" id="64525"/>
    <lineage>
        <taxon>Eukaryota</taxon>
        <taxon>Fungi</taxon>
        <taxon>Fungi incertae sedis</taxon>
        <taxon>Mucoromycota</taxon>
        <taxon>Mortierellomycotina</taxon>
        <taxon>Mortierellomycetes</taxon>
        <taxon>Mortierellales</taxon>
        <taxon>Mortierellaceae</taxon>
        <taxon>Podila</taxon>
    </lineage>
</organism>
<feature type="transmembrane region" description="Helical" evidence="2">
    <location>
        <begin position="86"/>
        <end position="109"/>
    </location>
</feature>
<keyword evidence="2" id="KW-0472">Membrane</keyword>
<proteinExistence type="predicted"/>
<gene>
    <name evidence="3" type="ORF">BG006_005476</name>
</gene>
<reference evidence="3" key="1">
    <citation type="journal article" date="2020" name="Fungal Divers.">
        <title>Resolving the Mortierellaceae phylogeny through synthesis of multi-gene phylogenetics and phylogenomics.</title>
        <authorList>
            <person name="Vandepol N."/>
            <person name="Liber J."/>
            <person name="Desiro A."/>
            <person name="Na H."/>
            <person name="Kennedy M."/>
            <person name="Barry K."/>
            <person name="Grigoriev I.V."/>
            <person name="Miller A.N."/>
            <person name="O'Donnell K."/>
            <person name="Stajich J.E."/>
            <person name="Bonito G."/>
        </authorList>
    </citation>
    <scope>NUCLEOTIDE SEQUENCE</scope>
    <source>
        <strain evidence="3">NVP1</strain>
    </source>
</reference>
<feature type="compositionally biased region" description="Acidic residues" evidence="1">
    <location>
        <begin position="238"/>
        <end position="248"/>
    </location>
</feature>
<feature type="compositionally biased region" description="Low complexity" evidence="1">
    <location>
        <begin position="164"/>
        <end position="190"/>
    </location>
</feature>
<protein>
    <submittedName>
        <fullName evidence="3">Uncharacterized protein</fullName>
    </submittedName>
</protein>
<keyword evidence="2" id="KW-1133">Transmembrane helix</keyword>
<evidence type="ECO:0000256" key="2">
    <source>
        <dbReference type="SAM" id="Phobius"/>
    </source>
</evidence>
<name>A0A9P5SMJ2_9FUNG</name>
<accession>A0A9P5SMJ2</accession>
<feature type="compositionally biased region" description="Polar residues" evidence="1">
    <location>
        <begin position="193"/>
        <end position="212"/>
    </location>
</feature>
<dbReference type="Proteomes" id="UP000696485">
    <property type="component" value="Unassembled WGS sequence"/>
</dbReference>
<dbReference type="AlphaFoldDB" id="A0A9P5SMJ2"/>
<evidence type="ECO:0000313" key="3">
    <source>
        <dbReference type="EMBL" id="KAF9331668.1"/>
    </source>
</evidence>
<comment type="caution">
    <text evidence="3">The sequence shown here is derived from an EMBL/GenBank/DDBJ whole genome shotgun (WGS) entry which is preliminary data.</text>
</comment>